<accession>A0ABQ2F5E5</accession>
<comment type="caution">
    <text evidence="2">The sequence shown here is derived from an EMBL/GenBank/DDBJ whole genome shotgun (WGS) entry which is preliminary data.</text>
</comment>
<dbReference type="Pfam" id="PF00990">
    <property type="entry name" value="GGDEF"/>
    <property type="match status" value="1"/>
</dbReference>
<dbReference type="EMBL" id="BMPP01000039">
    <property type="protein sequence ID" value="GGK43447.1"/>
    <property type="molecule type" value="Genomic_DNA"/>
</dbReference>
<dbReference type="InterPro" id="IPR000160">
    <property type="entry name" value="GGDEF_dom"/>
</dbReference>
<gene>
    <name evidence="2" type="ORF">GCM10008955_41490</name>
</gene>
<evidence type="ECO:0000313" key="3">
    <source>
        <dbReference type="Proteomes" id="UP000647587"/>
    </source>
</evidence>
<keyword evidence="3" id="KW-1185">Reference proteome</keyword>
<organism evidence="2 3">
    <name type="scientific">Deinococcus malanensis</name>
    <dbReference type="NCBI Taxonomy" id="1706855"/>
    <lineage>
        <taxon>Bacteria</taxon>
        <taxon>Thermotogati</taxon>
        <taxon>Deinococcota</taxon>
        <taxon>Deinococci</taxon>
        <taxon>Deinococcales</taxon>
        <taxon>Deinococcaceae</taxon>
        <taxon>Deinococcus</taxon>
    </lineage>
</organism>
<dbReference type="InterPro" id="IPR029787">
    <property type="entry name" value="Nucleotide_cyclase"/>
</dbReference>
<dbReference type="SUPFAM" id="SSF55073">
    <property type="entry name" value="Nucleotide cyclase"/>
    <property type="match status" value="1"/>
</dbReference>
<dbReference type="Proteomes" id="UP000647587">
    <property type="component" value="Unassembled WGS sequence"/>
</dbReference>
<evidence type="ECO:0000313" key="2">
    <source>
        <dbReference type="EMBL" id="GGK43447.1"/>
    </source>
</evidence>
<name>A0ABQ2F5E5_9DEIO</name>
<sequence length="77" mass="7963">MIADTQALLDTLGPLAVTMSVGAAWVELGAPWQQALRLADQAMYAAKQQGKNQLVVAEDPPPCAGVSALEGTSEEPA</sequence>
<reference evidence="3" key="1">
    <citation type="journal article" date="2019" name="Int. J. Syst. Evol. Microbiol.">
        <title>The Global Catalogue of Microorganisms (GCM) 10K type strain sequencing project: providing services to taxonomists for standard genome sequencing and annotation.</title>
        <authorList>
            <consortium name="The Broad Institute Genomics Platform"/>
            <consortium name="The Broad Institute Genome Sequencing Center for Infectious Disease"/>
            <person name="Wu L."/>
            <person name="Ma J."/>
        </authorList>
    </citation>
    <scope>NUCLEOTIDE SEQUENCE [LARGE SCALE GENOMIC DNA]</scope>
    <source>
        <strain evidence="3">JCM 30331</strain>
    </source>
</reference>
<feature type="domain" description="GGDEF" evidence="1">
    <location>
        <begin position="1"/>
        <end position="59"/>
    </location>
</feature>
<protein>
    <recommendedName>
        <fullName evidence="1">GGDEF domain-containing protein</fullName>
    </recommendedName>
</protein>
<evidence type="ECO:0000259" key="1">
    <source>
        <dbReference type="PROSITE" id="PS50887"/>
    </source>
</evidence>
<dbReference type="InterPro" id="IPR043128">
    <property type="entry name" value="Rev_trsase/Diguanyl_cyclase"/>
</dbReference>
<proteinExistence type="predicted"/>
<dbReference type="RefSeq" id="WP_189012207.1">
    <property type="nucleotide sequence ID" value="NZ_BMPP01000039.1"/>
</dbReference>
<dbReference type="Gene3D" id="3.30.70.270">
    <property type="match status" value="1"/>
</dbReference>
<dbReference type="PROSITE" id="PS50887">
    <property type="entry name" value="GGDEF"/>
    <property type="match status" value="1"/>
</dbReference>